<accession>A0AC34FMX3</accession>
<protein>
    <submittedName>
        <fullName evidence="2">C-type lectin domain-containing protein</fullName>
    </submittedName>
</protein>
<sequence>MRFFMIIFVVASLILLNYSIEAKPVPDDNGVKDATKDAVENVIDLIGNGFKKIGKDKRSIVFLKPTPYIIGKEDDKIIRSKRGLTDIIKVPEQVTEGALEAVIEKVGEGIEKGVEATKSKRSIASETRVKLPGEQPLEAEKAVEAKKSKRCITTNGPAACPTGSLPSLSDSSKCYSFISSPSEFLNAEQTCVDLNGHLTSVGDGFLNAFLSEKAQTIFKRTNSTDFWIGGNDLSSAGVWAWTDGLKWTFDSWAPGNPQNSAGLDCVSTLINNGLWVSSDCYQRKPFICEVSPLPEARCHAFCDSEWTYFNESNSCYKTFFNQKWHDAEGTCVSNAAHLVSIHSPTENSFVAGMSHSNLKVSTQHQSWIGLFTNDRNANWAWTDGSPVDYYNWAPKQPDNAGKEDCVEIFSDESEHSNEKGWYEKYNNLDCNTEVRAFVCKKPANLQ</sequence>
<organism evidence="1 2">
    <name type="scientific">Panagrolaimus sp. ES5</name>
    <dbReference type="NCBI Taxonomy" id="591445"/>
    <lineage>
        <taxon>Eukaryota</taxon>
        <taxon>Metazoa</taxon>
        <taxon>Ecdysozoa</taxon>
        <taxon>Nematoda</taxon>
        <taxon>Chromadorea</taxon>
        <taxon>Rhabditida</taxon>
        <taxon>Tylenchina</taxon>
        <taxon>Panagrolaimomorpha</taxon>
        <taxon>Panagrolaimoidea</taxon>
        <taxon>Panagrolaimidae</taxon>
        <taxon>Panagrolaimus</taxon>
    </lineage>
</organism>
<dbReference type="WBParaSite" id="ES5_v2.g18133.t1">
    <property type="protein sequence ID" value="ES5_v2.g18133.t1"/>
    <property type="gene ID" value="ES5_v2.g18133"/>
</dbReference>
<evidence type="ECO:0000313" key="1">
    <source>
        <dbReference type="Proteomes" id="UP000887579"/>
    </source>
</evidence>
<evidence type="ECO:0000313" key="2">
    <source>
        <dbReference type="WBParaSite" id="ES5_v2.g18133.t1"/>
    </source>
</evidence>
<name>A0AC34FMX3_9BILA</name>
<proteinExistence type="predicted"/>
<dbReference type="Proteomes" id="UP000887579">
    <property type="component" value="Unplaced"/>
</dbReference>
<reference evidence="2" key="1">
    <citation type="submission" date="2022-11" db="UniProtKB">
        <authorList>
            <consortium name="WormBaseParasite"/>
        </authorList>
    </citation>
    <scope>IDENTIFICATION</scope>
</reference>